<dbReference type="InterPro" id="IPR006059">
    <property type="entry name" value="SBP"/>
</dbReference>
<dbReference type="Proteomes" id="UP000284057">
    <property type="component" value="Unassembled WGS sequence"/>
</dbReference>
<gene>
    <name evidence="1" type="ORF">DY240_06940</name>
</gene>
<evidence type="ECO:0000313" key="2">
    <source>
        <dbReference type="Proteomes" id="UP000284057"/>
    </source>
</evidence>
<protein>
    <submittedName>
        <fullName evidence="1">Extracellular solute-binding protein</fullName>
    </submittedName>
</protein>
<comment type="caution">
    <text evidence="1">The sequence shown here is derived from an EMBL/GenBank/DDBJ whole genome shotgun (WGS) entry which is preliminary data.</text>
</comment>
<keyword evidence="2" id="KW-1185">Reference proteome</keyword>
<evidence type="ECO:0000313" key="1">
    <source>
        <dbReference type="EMBL" id="RIQ31017.1"/>
    </source>
</evidence>
<accession>A0A418KTW3</accession>
<dbReference type="SUPFAM" id="SSF53850">
    <property type="entry name" value="Periplasmic binding protein-like II"/>
    <property type="match status" value="1"/>
</dbReference>
<dbReference type="Pfam" id="PF01547">
    <property type="entry name" value="SBP_bac_1"/>
    <property type="match status" value="1"/>
</dbReference>
<dbReference type="EMBL" id="QUAL01000054">
    <property type="protein sequence ID" value="RIQ31017.1"/>
    <property type="molecule type" value="Genomic_DNA"/>
</dbReference>
<proteinExistence type="predicted"/>
<sequence length="441" mass="47868">MEMSGGQRRAWGAMAGVLALALVAGGCGGGDDGGDGGDAAGSDEQVTLRFAWWGSDERRELTEAAIAAFEEQHPDIDVQGEYIEWSGYWDRLATQVAAGDAPDVITQEERFLREYAGRGALLDLSEYEDTIDMSQLDPLVTGSGEVDGGLYGLPTGVNAYAVYANPQLFAQAGVELPDDTTWTWDDYIRIANEITAATGGEVFGAMDYGGNEAGFKILARQHGQEMYDANGELAFEPETLAQWWEYSLQLRDGGGAPQATMSAEQQDTGSPEQTLLGTNRAAMAWYWSNTLAALSNASGNELVLLRPPGEHERERTGNYYKPAMHYSVSARTEHPEEAAMLVDFLLNDPAAIDAIRSDRGLPANLEQRERILQDLDEYQVAEAEYLAEIQEDVVDAPPAPPIGAGQVVDIIKRLNIEVLFDRLSPDEAAEQFISEVEAATG</sequence>
<organism evidence="1 2">
    <name type="scientific">Jiangella rhizosphaerae</name>
    <dbReference type="NCBI Taxonomy" id="2293569"/>
    <lineage>
        <taxon>Bacteria</taxon>
        <taxon>Bacillati</taxon>
        <taxon>Actinomycetota</taxon>
        <taxon>Actinomycetes</taxon>
        <taxon>Jiangellales</taxon>
        <taxon>Jiangellaceae</taxon>
        <taxon>Jiangella</taxon>
    </lineage>
</organism>
<dbReference type="PANTHER" id="PTHR43649:SF11">
    <property type="entry name" value="ABC TRANSPORTER SUBSTRATE-BINDING PROTEIN YESO-RELATED"/>
    <property type="match status" value="1"/>
</dbReference>
<name>A0A418KTW3_9ACTN</name>
<dbReference type="OrthoDB" id="7918484at2"/>
<reference evidence="1 2" key="1">
    <citation type="submission" date="2018-09" db="EMBL/GenBank/DDBJ databases">
        <title>Isolation, diversity and antifungal activity of actinobacteria from wheat.</title>
        <authorList>
            <person name="Han C."/>
        </authorList>
    </citation>
    <scope>NUCLEOTIDE SEQUENCE [LARGE SCALE GENOMIC DNA]</scope>
    <source>
        <strain evidence="1 2">NEAU-YY265</strain>
    </source>
</reference>
<dbReference type="AlphaFoldDB" id="A0A418KTW3"/>
<dbReference type="Gene3D" id="3.40.190.10">
    <property type="entry name" value="Periplasmic binding protein-like II"/>
    <property type="match status" value="2"/>
</dbReference>
<dbReference type="InterPro" id="IPR050490">
    <property type="entry name" value="Bact_solute-bd_prot1"/>
</dbReference>
<dbReference type="PANTHER" id="PTHR43649">
    <property type="entry name" value="ARABINOSE-BINDING PROTEIN-RELATED"/>
    <property type="match status" value="1"/>
</dbReference>